<evidence type="ECO:0000313" key="3">
    <source>
        <dbReference type="Proteomes" id="UP001556617"/>
    </source>
</evidence>
<name>A0ABV3S2A4_9LACO</name>
<proteinExistence type="predicted"/>
<dbReference type="Pfam" id="PF24032">
    <property type="entry name" value="YQBQ"/>
    <property type="match status" value="1"/>
</dbReference>
<dbReference type="RefSeq" id="WP_367973876.1">
    <property type="nucleotide sequence ID" value="NZ_JBFPEQ010000001.1"/>
</dbReference>
<reference evidence="2 3" key="1">
    <citation type="submission" date="2024-07" db="EMBL/GenBank/DDBJ databases">
        <authorList>
            <person name="Yun M."/>
        </authorList>
    </citation>
    <scope>NUCLEOTIDE SEQUENCE [LARGE SCALE GENOMIC DNA]</scope>
    <source>
        <strain evidence="2 3">MS01</strain>
    </source>
</reference>
<protein>
    <recommendedName>
        <fullName evidence="1">YqbQ/XkdQ domain-containing protein</fullName>
    </recommendedName>
</protein>
<gene>
    <name evidence="2" type="ORF">AB3K24_03790</name>
</gene>
<sequence>MAVTEFRLGKRDLSQPWDVSQIVTNIKWTTDIDFAAGELVFTILEVNEGFFPSNGDSVCFKWDNNRTFFGYVFSINYTSDEKIEVVAYDRLRYFKNQDTIVWPVGNALQRFNSIMARTSTPHDNLATATANLPAEVSDGKTYFDMLKSAFEATHAQSGNRYAMRDVYGLVQFIRVATNNGAYISDRTTTIIGDGSLLIDFTFGSSIDELYNVVKLIRETEDEQKRTVYTTKTSNSDSSQRRYGTLQVVEKADDKLNDSQMQDRANQLLRQYNKEKVTLTINAIGHEAIRAGTRFYISIQDLRDIGIGTREVLATKVTHNFKHDWTMTIDAEID</sequence>
<dbReference type="InterPro" id="IPR056937">
    <property type="entry name" value="YqbQ/XkdQ"/>
</dbReference>
<comment type="caution">
    <text evidence="2">The sequence shown here is derived from an EMBL/GenBank/DDBJ whole genome shotgun (WGS) entry which is preliminary data.</text>
</comment>
<organism evidence="2 3">
    <name type="scientific">Leuconostoc aquikimchii</name>
    <dbReference type="NCBI Taxonomy" id="3236804"/>
    <lineage>
        <taxon>Bacteria</taxon>
        <taxon>Bacillati</taxon>
        <taxon>Bacillota</taxon>
        <taxon>Bacilli</taxon>
        <taxon>Lactobacillales</taxon>
        <taxon>Lactobacillaceae</taxon>
        <taxon>Leuconostoc</taxon>
    </lineage>
</organism>
<dbReference type="Proteomes" id="UP001556617">
    <property type="component" value="Unassembled WGS sequence"/>
</dbReference>
<keyword evidence="3" id="KW-1185">Reference proteome</keyword>
<evidence type="ECO:0000259" key="1">
    <source>
        <dbReference type="Pfam" id="PF24032"/>
    </source>
</evidence>
<feature type="domain" description="YqbQ/XkdQ" evidence="1">
    <location>
        <begin position="26"/>
        <end position="329"/>
    </location>
</feature>
<accession>A0ABV3S2A4</accession>
<evidence type="ECO:0000313" key="2">
    <source>
        <dbReference type="EMBL" id="MEX0380471.1"/>
    </source>
</evidence>
<dbReference type="EMBL" id="JBFPER010000001">
    <property type="protein sequence ID" value="MEX0380471.1"/>
    <property type="molecule type" value="Genomic_DNA"/>
</dbReference>